<evidence type="ECO:0000313" key="3">
    <source>
        <dbReference type="EMBL" id="CEM43157.1"/>
    </source>
</evidence>
<feature type="domain" description="Endonuclease/exonuclease/phosphatase" evidence="2">
    <location>
        <begin position="34"/>
        <end position="282"/>
    </location>
</feature>
<dbReference type="Gene3D" id="3.60.10.10">
    <property type="entry name" value="Endonuclease/exonuclease/phosphatase"/>
    <property type="match status" value="1"/>
</dbReference>
<dbReference type="Pfam" id="PF03372">
    <property type="entry name" value="Exo_endo_phos"/>
    <property type="match status" value="1"/>
</dbReference>
<dbReference type="VEuPathDB" id="CryptoDB:Cvel_27345"/>
<protein>
    <recommendedName>
        <fullName evidence="2">Endonuclease/exonuclease/phosphatase domain-containing protein</fullName>
    </recommendedName>
</protein>
<evidence type="ECO:0000259" key="2">
    <source>
        <dbReference type="Pfam" id="PF03372"/>
    </source>
</evidence>
<gene>
    <name evidence="3" type="ORF">Cvel_27345</name>
</gene>
<dbReference type="InterPro" id="IPR005135">
    <property type="entry name" value="Endo/exonuclease/phosphatase"/>
</dbReference>
<dbReference type="InterPro" id="IPR036691">
    <property type="entry name" value="Endo/exonu/phosph_ase_sf"/>
</dbReference>
<evidence type="ECO:0000256" key="1">
    <source>
        <dbReference type="SAM" id="MobiDB-lite"/>
    </source>
</evidence>
<feature type="region of interest" description="Disordered" evidence="1">
    <location>
        <begin position="538"/>
        <end position="562"/>
    </location>
</feature>
<feature type="region of interest" description="Disordered" evidence="1">
    <location>
        <begin position="159"/>
        <end position="186"/>
    </location>
</feature>
<feature type="region of interest" description="Disordered" evidence="1">
    <location>
        <begin position="420"/>
        <end position="462"/>
    </location>
</feature>
<feature type="compositionally biased region" description="Gly residues" evidence="1">
    <location>
        <begin position="239"/>
        <end position="249"/>
    </location>
</feature>
<feature type="region of interest" description="Disordered" evidence="1">
    <location>
        <begin position="224"/>
        <end position="255"/>
    </location>
</feature>
<feature type="compositionally biased region" description="Low complexity" evidence="1">
    <location>
        <begin position="173"/>
        <end position="184"/>
    </location>
</feature>
<dbReference type="Gene3D" id="4.10.60.20">
    <property type="match status" value="1"/>
</dbReference>
<reference evidence="3" key="1">
    <citation type="submission" date="2014-11" db="EMBL/GenBank/DDBJ databases">
        <authorList>
            <person name="Otto D Thomas"/>
            <person name="Naeem Raeece"/>
        </authorList>
    </citation>
    <scope>NUCLEOTIDE SEQUENCE</scope>
</reference>
<sequence length="632" mass="68471">MDGEAEGQGRGVRLLRPSEDTGEICAPSSIFSLMTWNVLLPNSSDGWWIYKYYEPHVPPICRQWTHRQRLIKERILREAPDIVCLQECAPDSFTQDFAFMEANGYVGLLANKGRFRNATFWKTSSKSDTKNNAVSLVEVCHGDRALVTGFQFKCLPTGAEGEGGEKSEAPNFSSSSASDTVSPSPVEKDPSLPVVFVVNCHLVSYGSPDRRLRQVHQALEFIRKQAQKSSAPGPQSSGKKGGGKGGGGQKAPPVEKTPVIVCGDFNSDGQTAVRELLVKGRVGPEYREPEAPSIEVVSKPKTHPFSKFADAYEGVSSLPWIKHLPSILPVPSRIPTLIVPLLDTKFQEGGKPSALFRKAIGRLFETFGGCGRTEDGQSAMDWGAVCQWLETVNKQVGRGSEYRSAIAILKRKAAERKGIGKSVEEGGGEETAVSATGGGTTAEGAENTGGEGDEGGEAEEISPEEYERELLVEEDFITIYAQELEEGKLWGIQHDLLACQIDVSGAEARIDSDLFSSEVWEALIGAAGKAVRAVSLSERAETNEDGQALETPGEGPADDPTIESLNGRLRCRAFRTTFDFIFYTEGPLSLEAVRDPLEEDEWVAALCGLATLPNETQPSDHLPQSATFTLGQ</sequence>
<feature type="compositionally biased region" description="Low complexity" evidence="1">
    <location>
        <begin position="227"/>
        <end position="238"/>
    </location>
</feature>
<dbReference type="InterPro" id="IPR050410">
    <property type="entry name" value="CCR4/nocturin_mRNA_transcr"/>
</dbReference>
<dbReference type="PANTHER" id="PTHR12121:SF36">
    <property type="entry name" value="ENDONUCLEASE_EXONUCLEASE_PHOSPHATASE DOMAIN-CONTAINING PROTEIN"/>
    <property type="match status" value="1"/>
</dbReference>
<accession>A0A0G4HGE9</accession>
<feature type="compositionally biased region" description="Acidic residues" evidence="1">
    <location>
        <begin position="451"/>
        <end position="462"/>
    </location>
</feature>
<dbReference type="EMBL" id="CDMZ01002625">
    <property type="protein sequence ID" value="CEM43157.1"/>
    <property type="molecule type" value="Genomic_DNA"/>
</dbReference>
<dbReference type="SUPFAM" id="SSF56219">
    <property type="entry name" value="DNase I-like"/>
    <property type="match status" value="1"/>
</dbReference>
<name>A0A0G4HGE9_9ALVE</name>
<dbReference type="GO" id="GO:0000175">
    <property type="term" value="F:3'-5'-RNA exonuclease activity"/>
    <property type="evidence" value="ECO:0007669"/>
    <property type="project" value="TreeGrafter"/>
</dbReference>
<proteinExistence type="predicted"/>
<dbReference type="PANTHER" id="PTHR12121">
    <property type="entry name" value="CARBON CATABOLITE REPRESSOR PROTEIN 4"/>
    <property type="match status" value="1"/>
</dbReference>
<organism evidence="3">
    <name type="scientific">Chromera velia CCMP2878</name>
    <dbReference type="NCBI Taxonomy" id="1169474"/>
    <lineage>
        <taxon>Eukaryota</taxon>
        <taxon>Sar</taxon>
        <taxon>Alveolata</taxon>
        <taxon>Colpodellida</taxon>
        <taxon>Chromeraceae</taxon>
        <taxon>Chromera</taxon>
    </lineage>
</organism>
<dbReference type="AlphaFoldDB" id="A0A0G4HGE9"/>